<comment type="caution">
    <text evidence="1">The sequence shown here is derived from an EMBL/GenBank/DDBJ whole genome shotgun (WGS) entry which is preliminary data.</text>
</comment>
<organism evidence="1 2">
    <name type="scientific">Mycena alexandri</name>
    <dbReference type="NCBI Taxonomy" id="1745969"/>
    <lineage>
        <taxon>Eukaryota</taxon>
        <taxon>Fungi</taxon>
        <taxon>Dikarya</taxon>
        <taxon>Basidiomycota</taxon>
        <taxon>Agaricomycotina</taxon>
        <taxon>Agaricomycetes</taxon>
        <taxon>Agaricomycetidae</taxon>
        <taxon>Agaricales</taxon>
        <taxon>Marasmiineae</taxon>
        <taxon>Mycenaceae</taxon>
        <taxon>Mycena</taxon>
    </lineage>
</organism>
<dbReference type="EMBL" id="JARJCM010000092">
    <property type="protein sequence ID" value="KAJ7030302.1"/>
    <property type="molecule type" value="Genomic_DNA"/>
</dbReference>
<protein>
    <submittedName>
        <fullName evidence="1">Uncharacterized protein</fullName>
    </submittedName>
</protein>
<sequence>MPKASSRKKWSPAPLLVPYRGRRERYLTILAAMGLTPAALQLPQSKVFGTWDSSGWGPPTQYTQPWGTGDGTSPVVDVPLSALAVLLAGSSCGMNALSALTLFALGETGKQNCVLVNSGGGAQGGWAGENCGPADIGWGAAGLAGALLAHGTDGGGGGGVR</sequence>
<keyword evidence="2" id="KW-1185">Reference proteome</keyword>
<name>A0AAD6SN76_9AGAR</name>
<dbReference type="AlphaFoldDB" id="A0AAD6SN76"/>
<gene>
    <name evidence="1" type="ORF">C8F04DRAFT_1186930</name>
</gene>
<dbReference type="Proteomes" id="UP001218188">
    <property type="component" value="Unassembled WGS sequence"/>
</dbReference>
<accession>A0AAD6SN76</accession>
<evidence type="ECO:0000313" key="1">
    <source>
        <dbReference type="EMBL" id="KAJ7030302.1"/>
    </source>
</evidence>
<proteinExistence type="predicted"/>
<evidence type="ECO:0000313" key="2">
    <source>
        <dbReference type="Proteomes" id="UP001218188"/>
    </source>
</evidence>
<reference evidence="1" key="1">
    <citation type="submission" date="2023-03" db="EMBL/GenBank/DDBJ databases">
        <title>Massive genome expansion in bonnet fungi (Mycena s.s.) driven by repeated elements and novel gene families across ecological guilds.</title>
        <authorList>
            <consortium name="Lawrence Berkeley National Laboratory"/>
            <person name="Harder C.B."/>
            <person name="Miyauchi S."/>
            <person name="Viragh M."/>
            <person name="Kuo A."/>
            <person name="Thoen E."/>
            <person name="Andreopoulos B."/>
            <person name="Lu D."/>
            <person name="Skrede I."/>
            <person name="Drula E."/>
            <person name="Henrissat B."/>
            <person name="Morin E."/>
            <person name="Kohler A."/>
            <person name="Barry K."/>
            <person name="LaButti K."/>
            <person name="Morin E."/>
            <person name="Salamov A."/>
            <person name="Lipzen A."/>
            <person name="Mereny Z."/>
            <person name="Hegedus B."/>
            <person name="Baldrian P."/>
            <person name="Stursova M."/>
            <person name="Weitz H."/>
            <person name="Taylor A."/>
            <person name="Grigoriev I.V."/>
            <person name="Nagy L.G."/>
            <person name="Martin F."/>
            <person name="Kauserud H."/>
        </authorList>
    </citation>
    <scope>NUCLEOTIDE SEQUENCE</scope>
    <source>
        <strain evidence="1">CBHHK200</strain>
    </source>
</reference>